<sequence>MISTPPHHSPSAPRRSGVLLVVWRLVIGLLLGGVVGLIGTVGHRMAWWDLPLGLVLSLALTLFAAVLCRAWAGVGTLLACGAGWLVTVQLLAAEGPGGDVLVPADTVGYVWTYGGLLLFAVAAFLPRRWFVDDPDAG</sequence>
<protein>
    <submittedName>
        <fullName evidence="2">DUF6113 family protein</fullName>
    </submittedName>
</protein>
<accession>A0ABU7Z8J0</accession>
<dbReference type="RefSeq" id="WP_332902282.1">
    <property type="nucleotide sequence ID" value="NZ_JBAGLP010000118.1"/>
</dbReference>
<evidence type="ECO:0000313" key="2">
    <source>
        <dbReference type="EMBL" id="MEG3615658.1"/>
    </source>
</evidence>
<proteinExistence type="predicted"/>
<gene>
    <name evidence="2" type="ORF">V5O49_11035</name>
</gene>
<reference evidence="2" key="1">
    <citation type="journal article" date="2024" name="Antonie Van Leeuwenhoek">
        <title>Isoptericola haloaureus sp. nov., a dimorphic actinobacterium isolated from mangrove sediments of southeast India, implicating biosaline agricultural significance through nitrogen fixation and salt tolerance genes.</title>
        <authorList>
            <person name="Prathaban M."/>
            <person name="Prathiviraj R."/>
            <person name="Ravichandran M."/>
            <person name="Natarajan S.D."/>
            <person name="Sobanaa M."/>
            <person name="Hari Krishna Kumar S."/>
            <person name="Chandrasekar V."/>
            <person name="Selvin J."/>
        </authorList>
    </citation>
    <scope>NUCLEOTIDE SEQUENCE</scope>
    <source>
        <strain evidence="2">MP1014</strain>
    </source>
</reference>
<reference evidence="2" key="2">
    <citation type="submission" date="2024-02" db="EMBL/GenBank/DDBJ databases">
        <authorList>
            <person name="Prathaban M."/>
            <person name="Mythili R."/>
            <person name="Sharmila Devi N."/>
            <person name="Sobanaa M."/>
            <person name="Prathiviraj R."/>
            <person name="Selvin J."/>
        </authorList>
    </citation>
    <scope>NUCLEOTIDE SEQUENCE</scope>
    <source>
        <strain evidence="2">MP1014</strain>
    </source>
</reference>
<dbReference type="Pfam" id="PF19608">
    <property type="entry name" value="DUF6113"/>
    <property type="match status" value="1"/>
</dbReference>
<dbReference type="EMBL" id="JBAGLP010000118">
    <property type="protein sequence ID" value="MEG3615658.1"/>
    <property type="molecule type" value="Genomic_DNA"/>
</dbReference>
<feature type="transmembrane region" description="Helical" evidence="1">
    <location>
        <begin position="106"/>
        <end position="125"/>
    </location>
</feature>
<keyword evidence="1" id="KW-0472">Membrane</keyword>
<keyword evidence="3" id="KW-1185">Reference proteome</keyword>
<feature type="transmembrane region" description="Helical" evidence="1">
    <location>
        <begin position="20"/>
        <end position="41"/>
    </location>
</feature>
<dbReference type="Proteomes" id="UP001310387">
    <property type="component" value="Unassembled WGS sequence"/>
</dbReference>
<keyword evidence="1" id="KW-1133">Transmembrane helix</keyword>
<comment type="caution">
    <text evidence="2">The sequence shown here is derived from an EMBL/GenBank/DDBJ whole genome shotgun (WGS) entry which is preliminary data.</text>
</comment>
<feature type="transmembrane region" description="Helical" evidence="1">
    <location>
        <begin position="53"/>
        <end position="86"/>
    </location>
</feature>
<keyword evidence="1" id="KW-0812">Transmembrane</keyword>
<organism evidence="2 3">
    <name type="scientific">Isoptericola haloaureus</name>
    <dbReference type="NCBI Taxonomy" id="1542902"/>
    <lineage>
        <taxon>Bacteria</taxon>
        <taxon>Bacillati</taxon>
        <taxon>Actinomycetota</taxon>
        <taxon>Actinomycetes</taxon>
        <taxon>Micrococcales</taxon>
        <taxon>Promicromonosporaceae</taxon>
        <taxon>Isoptericola</taxon>
    </lineage>
</organism>
<dbReference type="InterPro" id="IPR046095">
    <property type="entry name" value="DUF6113"/>
</dbReference>
<evidence type="ECO:0000313" key="3">
    <source>
        <dbReference type="Proteomes" id="UP001310387"/>
    </source>
</evidence>
<name>A0ABU7Z8J0_9MICO</name>
<evidence type="ECO:0000256" key="1">
    <source>
        <dbReference type="SAM" id="Phobius"/>
    </source>
</evidence>